<comment type="caution">
    <text evidence="2">The sequence shown here is derived from an EMBL/GenBank/DDBJ whole genome shotgun (WGS) entry which is preliminary data.</text>
</comment>
<feature type="compositionally biased region" description="Polar residues" evidence="1">
    <location>
        <begin position="656"/>
        <end position="665"/>
    </location>
</feature>
<dbReference type="RefSeq" id="XP_053588370.1">
    <property type="nucleotide sequence ID" value="XM_053724176.1"/>
</dbReference>
<dbReference type="GeneID" id="9800743"/>
<evidence type="ECO:0000313" key="2">
    <source>
        <dbReference type="EMBL" id="KAF1763716.1"/>
    </source>
</evidence>
<sequence>MEGRFLKQSEWLEILNSEKQEKRIPVLDSIQFSKLETLNERRTLIFSTPPIHEKVNYDGLKWSKTENGKRQQPLYRTIVFDDSRLSLVQCTEASNPNLKKEVLHLLDRVILRYFLTENGVFEIPDSSDVKKKRLGGTVSEDLKNNILPLRTTSAALVVANGKGYDLSRKQIRNMTRSIKSAIPEKSGRRVITTLADVKVLGNTNSNNLTYFVDQIGELVFTYLHVFEDALKIFAYGCPTKRDFEEWTERANRLYSESADIRKTELNMILEDFPSGVIFPSRIFVDTTFNLSDCYVTFVLGESGHFRTKTSNKPRVFPIGYMIHSHKDTSNHQMFAENIKTALGPFMTGRVAPAVLMDGEKSLQELSSNKSWLLDSSIAYPKLKSGMILQYTTNNPSENFNKLLKTVIQKPHPIAELIRKVNDFSEEKLNEIYKSAIGESDLVELSKDLSSCNASIREDHLRNIGLMCPQLLSYYPPRTLFQKLCLKTCNSEEESSHSISVISKTANHFVMENASAQKESDKVSLITSVQNSLLCSLCGKTLPKFICSHILTIFKDTEDGMELSDDSDEDTTFVVPTFSENHSNDDDSQESGAEQMYQFEDSNQNTVEKEFDRNNGNIFEQSPQSSDVSTFSPILTSTRLNASAQRIRRSTRRYSPGNYSSSLEMM</sequence>
<proteinExistence type="predicted"/>
<organism evidence="2 3">
    <name type="scientific">Caenorhabditis remanei</name>
    <name type="common">Caenorhabditis vulgaris</name>
    <dbReference type="NCBI Taxonomy" id="31234"/>
    <lineage>
        <taxon>Eukaryota</taxon>
        <taxon>Metazoa</taxon>
        <taxon>Ecdysozoa</taxon>
        <taxon>Nematoda</taxon>
        <taxon>Chromadorea</taxon>
        <taxon>Rhabditida</taxon>
        <taxon>Rhabditina</taxon>
        <taxon>Rhabditomorpha</taxon>
        <taxon>Rhabditoidea</taxon>
        <taxon>Rhabditidae</taxon>
        <taxon>Peloderinae</taxon>
        <taxon>Caenorhabditis</taxon>
    </lineage>
</organism>
<evidence type="ECO:0000256" key="1">
    <source>
        <dbReference type="SAM" id="MobiDB-lite"/>
    </source>
</evidence>
<dbReference type="CTD" id="9800743"/>
<dbReference type="AlphaFoldDB" id="A0A6A5HA22"/>
<feature type="region of interest" description="Disordered" evidence="1">
    <location>
        <begin position="641"/>
        <end position="665"/>
    </location>
</feature>
<accession>A0A6A5HA22</accession>
<dbReference type="KEGG" id="crq:GCK72_003661"/>
<protein>
    <submittedName>
        <fullName evidence="2">Uncharacterized protein</fullName>
    </submittedName>
</protein>
<dbReference type="EMBL" id="WUAV01000002">
    <property type="protein sequence ID" value="KAF1763716.1"/>
    <property type="molecule type" value="Genomic_DNA"/>
</dbReference>
<reference evidence="2 3" key="1">
    <citation type="submission" date="2019-12" db="EMBL/GenBank/DDBJ databases">
        <title>Chromosome-level assembly of the Caenorhabditis remanei genome.</title>
        <authorList>
            <person name="Teterina A.A."/>
            <person name="Willis J.H."/>
            <person name="Phillips P.C."/>
        </authorList>
    </citation>
    <scope>NUCLEOTIDE SEQUENCE [LARGE SCALE GENOMIC DNA]</scope>
    <source>
        <strain evidence="2 3">PX506</strain>
        <tissue evidence="2">Whole organism</tissue>
    </source>
</reference>
<dbReference type="Proteomes" id="UP000483820">
    <property type="component" value="Chromosome II"/>
</dbReference>
<gene>
    <name evidence="2" type="ORF">GCK72_003661</name>
</gene>
<name>A0A6A5HA22_CAERE</name>
<evidence type="ECO:0000313" key="3">
    <source>
        <dbReference type="Proteomes" id="UP000483820"/>
    </source>
</evidence>